<proteinExistence type="predicted"/>
<keyword evidence="1" id="KW-0812">Transmembrane</keyword>
<dbReference type="EMBL" id="BAABJW010000002">
    <property type="protein sequence ID" value="GAA4807051.1"/>
    <property type="molecule type" value="Genomic_DNA"/>
</dbReference>
<organism evidence="2 3">
    <name type="scientific">Litoribaculum gwangyangense</name>
    <dbReference type="NCBI Taxonomy" id="1130722"/>
    <lineage>
        <taxon>Bacteria</taxon>
        <taxon>Pseudomonadati</taxon>
        <taxon>Bacteroidota</taxon>
        <taxon>Flavobacteriia</taxon>
        <taxon>Flavobacteriales</taxon>
        <taxon>Flavobacteriaceae</taxon>
        <taxon>Litoribaculum</taxon>
    </lineage>
</organism>
<dbReference type="InterPro" id="IPR045749">
    <property type="entry name" value="DUF6090"/>
</dbReference>
<reference evidence="3" key="1">
    <citation type="journal article" date="2019" name="Int. J. Syst. Evol. Microbiol.">
        <title>The Global Catalogue of Microorganisms (GCM) 10K type strain sequencing project: providing services to taxonomists for standard genome sequencing and annotation.</title>
        <authorList>
            <consortium name="The Broad Institute Genomics Platform"/>
            <consortium name="The Broad Institute Genome Sequencing Center for Infectious Disease"/>
            <person name="Wu L."/>
            <person name="Ma J."/>
        </authorList>
    </citation>
    <scope>NUCLEOTIDE SEQUENCE [LARGE SCALE GENOMIC DNA]</scope>
    <source>
        <strain evidence="3">JCM 18325</strain>
    </source>
</reference>
<accession>A0ABP9CAL5</accession>
<name>A0ABP9CAL5_9FLAO</name>
<sequence length="262" mass="30427">MIKFFRKIRQKLLSEGNTGKYLKYAIGEIVLVVIGILIALSINNWNEDRKEHLQEQELLTQLLSEFKSNLEQLDQKIAMRETMISSSLKLLNYIDKLENRNNDSILKHVGQIVIAPTFDPIVNDIVSSGRIQLLQNGNLKEKLSRWTSEIVQVTEEEQVWLNHRTKHYIPILMKSYSFRNVINSYWKNDVVTQFHLDQGTKTKFELGNSKKGIEFTELLENSNFEDVVANCASMAKLTNSQSFSLRNRIVEILNLIEQELKK</sequence>
<dbReference type="Proteomes" id="UP001501433">
    <property type="component" value="Unassembled WGS sequence"/>
</dbReference>
<keyword evidence="3" id="KW-1185">Reference proteome</keyword>
<evidence type="ECO:0000256" key="1">
    <source>
        <dbReference type="SAM" id="Phobius"/>
    </source>
</evidence>
<dbReference type="Pfam" id="PF19578">
    <property type="entry name" value="DUF6090"/>
    <property type="match status" value="1"/>
</dbReference>
<dbReference type="RefSeq" id="WP_345276052.1">
    <property type="nucleotide sequence ID" value="NZ_BAABJW010000002.1"/>
</dbReference>
<keyword evidence="1" id="KW-0472">Membrane</keyword>
<gene>
    <name evidence="2" type="ORF">GCM10023330_11990</name>
</gene>
<evidence type="ECO:0000313" key="3">
    <source>
        <dbReference type="Proteomes" id="UP001501433"/>
    </source>
</evidence>
<feature type="transmembrane region" description="Helical" evidence="1">
    <location>
        <begin position="21"/>
        <end position="42"/>
    </location>
</feature>
<protein>
    <submittedName>
        <fullName evidence="2">Uncharacterized protein</fullName>
    </submittedName>
</protein>
<evidence type="ECO:0000313" key="2">
    <source>
        <dbReference type="EMBL" id="GAA4807051.1"/>
    </source>
</evidence>
<keyword evidence="1" id="KW-1133">Transmembrane helix</keyword>
<comment type="caution">
    <text evidence="2">The sequence shown here is derived from an EMBL/GenBank/DDBJ whole genome shotgun (WGS) entry which is preliminary data.</text>
</comment>